<accession>A0A165H3S7</accession>
<name>A0A165H3S7_9BACL</name>
<dbReference type="OrthoDB" id="517576at2"/>
<dbReference type="AlphaFoldDB" id="A0A165H3S7"/>
<gene>
    <name evidence="1" type="ORF">AV656_07260</name>
</gene>
<comment type="caution">
    <text evidence="1">The sequence shown here is derived from an EMBL/GenBank/DDBJ whole genome shotgun (WGS) entry which is preliminary data.</text>
</comment>
<organism evidence="1 2">
    <name type="scientific">Bhargavaea cecembensis</name>
    <dbReference type="NCBI Taxonomy" id="394098"/>
    <lineage>
        <taxon>Bacteria</taxon>
        <taxon>Bacillati</taxon>
        <taxon>Bacillota</taxon>
        <taxon>Bacilli</taxon>
        <taxon>Bacillales</taxon>
        <taxon>Caryophanaceae</taxon>
        <taxon>Bhargavaea</taxon>
    </lineage>
</organism>
<reference evidence="1 2" key="1">
    <citation type="submission" date="2016-01" db="EMBL/GenBank/DDBJ databases">
        <title>Whole genome sequencing of Bhargavaea cecembensis T14.</title>
        <authorList>
            <person name="Hong K.W."/>
        </authorList>
    </citation>
    <scope>NUCLEOTIDE SEQUENCE [LARGE SCALE GENOMIC DNA]</scope>
    <source>
        <strain evidence="1 2">T14</strain>
    </source>
</reference>
<evidence type="ECO:0000313" key="1">
    <source>
        <dbReference type="EMBL" id="KZE38694.1"/>
    </source>
</evidence>
<sequence length="154" mass="17187">MFVMNGALLSAEELVKMGFDYGELEMEEPPSDRLLVPAKGSGEGNPITGLVYDLDEEDGTLLYYGEYEQGLPHGISVDFHRNGKPERVCRIFHGAINGEDRRWDPEGQLVFQGEYVYGVLVRYKQWDACGNLIGKQTEPDPDMLGLIAVPAHIL</sequence>
<dbReference type="Proteomes" id="UP000076490">
    <property type="component" value="Unassembled WGS sequence"/>
</dbReference>
<proteinExistence type="predicted"/>
<dbReference type="SUPFAM" id="SSF82185">
    <property type="entry name" value="Histone H3 K4-specific methyltransferase SET7/9 N-terminal domain"/>
    <property type="match status" value="1"/>
</dbReference>
<dbReference type="EMBL" id="LQNT01000009">
    <property type="protein sequence ID" value="KZE38694.1"/>
    <property type="molecule type" value="Genomic_DNA"/>
</dbReference>
<evidence type="ECO:0000313" key="2">
    <source>
        <dbReference type="Proteomes" id="UP000076490"/>
    </source>
</evidence>
<protein>
    <submittedName>
        <fullName evidence="1">Uncharacterized protein</fullName>
    </submittedName>
</protein>
<dbReference type="RefSeq" id="WP_063180485.1">
    <property type="nucleotide sequence ID" value="NZ_LQNT01000009.1"/>
</dbReference>
<dbReference type="Gene3D" id="2.20.110.10">
    <property type="entry name" value="Histone H3 K4-specific methyltransferase SET7/9 N-terminal domain"/>
    <property type="match status" value="1"/>
</dbReference>